<dbReference type="HOGENOM" id="CLU_029307_11_0_1"/>
<dbReference type="PaxDb" id="4113-PGSC0003DMT400085972"/>
<dbReference type="InParanoid" id="M1DAP6"/>
<reference evidence="3" key="1">
    <citation type="journal article" date="2011" name="Nature">
        <title>Genome sequence and analysis of the tuber crop potato.</title>
        <authorList>
            <consortium name="The Potato Genome Sequencing Consortium"/>
        </authorList>
    </citation>
    <scope>NUCLEOTIDE SEQUENCE [LARGE SCALE GENOMIC DNA]</scope>
    <source>
        <strain evidence="3">cv. DM1-3 516 R44</strain>
    </source>
</reference>
<dbReference type="Gramene" id="PGSC0003DMT400085972">
    <property type="protein sequence ID" value="PGSC0003DMT400085972"/>
    <property type="gene ID" value="PGSC0003DMG400035543"/>
</dbReference>
<evidence type="ECO:0000313" key="2">
    <source>
        <dbReference type="EnsemblPlants" id="PGSC0003DMT400085972"/>
    </source>
</evidence>
<proteinExistence type="predicted"/>
<evidence type="ECO:0000313" key="3">
    <source>
        <dbReference type="Proteomes" id="UP000011115"/>
    </source>
</evidence>
<feature type="compositionally biased region" description="Polar residues" evidence="1">
    <location>
        <begin position="63"/>
        <end position="90"/>
    </location>
</feature>
<dbReference type="AlphaFoldDB" id="M1DAP6"/>
<organism evidence="2 3">
    <name type="scientific">Solanum tuberosum</name>
    <name type="common">Potato</name>
    <dbReference type="NCBI Taxonomy" id="4113"/>
    <lineage>
        <taxon>Eukaryota</taxon>
        <taxon>Viridiplantae</taxon>
        <taxon>Streptophyta</taxon>
        <taxon>Embryophyta</taxon>
        <taxon>Tracheophyta</taxon>
        <taxon>Spermatophyta</taxon>
        <taxon>Magnoliopsida</taxon>
        <taxon>eudicotyledons</taxon>
        <taxon>Gunneridae</taxon>
        <taxon>Pentapetalae</taxon>
        <taxon>asterids</taxon>
        <taxon>lamiids</taxon>
        <taxon>Solanales</taxon>
        <taxon>Solanaceae</taxon>
        <taxon>Solanoideae</taxon>
        <taxon>Solaneae</taxon>
        <taxon>Solanum</taxon>
    </lineage>
</organism>
<feature type="compositionally biased region" description="Basic and acidic residues" evidence="1">
    <location>
        <begin position="39"/>
        <end position="62"/>
    </location>
</feature>
<name>M1DAP6_SOLTU</name>
<evidence type="ECO:0000256" key="1">
    <source>
        <dbReference type="SAM" id="MobiDB-lite"/>
    </source>
</evidence>
<sequence length="117" mass="12312">MTPTLDWVTILSTIVDTRTIDDKDAPETSGIPPATTGDVQRDDAGHAVSKTETDEEQIEVRNESATQTVLDETSTVAPSGSGVVSTSEATPGTEARDQIDASGIDAHIQTLTDKETV</sequence>
<accession>M1DAP6</accession>
<dbReference type="EnsemblPlants" id="PGSC0003DMT400085972">
    <property type="protein sequence ID" value="PGSC0003DMT400085972"/>
    <property type="gene ID" value="PGSC0003DMG400035543"/>
</dbReference>
<dbReference type="Proteomes" id="UP000011115">
    <property type="component" value="Unassembled WGS sequence"/>
</dbReference>
<evidence type="ECO:0008006" key="4">
    <source>
        <dbReference type="Google" id="ProtNLM"/>
    </source>
</evidence>
<protein>
    <recommendedName>
        <fullName evidence="4">Polyprotein protein</fullName>
    </recommendedName>
</protein>
<feature type="region of interest" description="Disordered" evidence="1">
    <location>
        <begin position="21"/>
        <end position="117"/>
    </location>
</feature>
<keyword evidence="3" id="KW-1185">Reference proteome</keyword>
<reference evidence="2" key="2">
    <citation type="submission" date="2015-06" db="UniProtKB">
        <authorList>
            <consortium name="EnsemblPlants"/>
        </authorList>
    </citation>
    <scope>IDENTIFICATION</scope>
    <source>
        <strain evidence="2">DM1-3 516 R44</strain>
    </source>
</reference>